<dbReference type="AlphaFoldDB" id="A0A1J7HP01"/>
<dbReference type="STRING" id="3871.A0A1J7HP01"/>
<dbReference type="EMBL" id="CM007363">
    <property type="protein sequence ID" value="OIW14536.1"/>
    <property type="molecule type" value="Genomic_DNA"/>
</dbReference>
<organism evidence="1 2">
    <name type="scientific">Lupinus angustifolius</name>
    <name type="common">Narrow-leaved blue lupine</name>
    <dbReference type="NCBI Taxonomy" id="3871"/>
    <lineage>
        <taxon>Eukaryota</taxon>
        <taxon>Viridiplantae</taxon>
        <taxon>Streptophyta</taxon>
        <taxon>Embryophyta</taxon>
        <taxon>Tracheophyta</taxon>
        <taxon>Spermatophyta</taxon>
        <taxon>Magnoliopsida</taxon>
        <taxon>eudicotyledons</taxon>
        <taxon>Gunneridae</taxon>
        <taxon>Pentapetalae</taxon>
        <taxon>rosids</taxon>
        <taxon>fabids</taxon>
        <taxon>Fabales</taxon>
        <taxon>Fabaceae</taxon>
        <taxon>Papilionoideae</taxon>
        <taxon>50 kb inversion clade</taxon>
        <taxon>genistoids sensu lato</taxon>
        <taxon>core genistoids</taxon>
        <taxon>Genisteae</taxon>
        <taxon>Lupinus</taxon>
    </lineage>
</organism>
<evidence type="ECO:0000313" key="2">
    <source>
        <dbReference type="Proteomes" id="UP000188354"/>
    </source>
</evidence>
<dbReference type="PANTHER" id="PTHR14791">
    <property type="entry name" value="BOMB/KIRA PROTEINS"/>
    <property type="match status" value="1"/>
</dbReference>
<dbReference type="OMA" id="KWEESEG"/>
<sequence length="222" mass="25650">MISFEEVLAESPRAKVHIELEASTKKRKWEEPYAREFFKNQTNLEERKSTLDIDFNLETPFISDNWRHYLSIQPGQIHICEDSKRSTEPLPHHQMSLELGLNLTPESVWNKEEDNSYDMIENQSYSNSLGTLLELDHDDLIIETNKHKKDTSYGLIHSSSSPSWLSSSSEGDHKEMVAAVCMQCHMLVMLCKSSPTCPSCKFMHPPDQNPSNFLKRRSNLFC</sequence>
<keyword evidence="2" id="KW-1185">Reference proteome</keyword>
<dbReference type="Proteomes" id="UP000188354">
    <property type="component" value="Chromosome LG03"/>
</dbReference>
<dbReference type="InterPro" id="IPR051105">
    <property type="entry name" value="WWC/KIBRA_Hippo_Reg"/>
</dbReference>
<name>A0A1J7HP01_LUPAN</name>
<reference evidence="1 2" key="1">
    <citation type="journal article" date="2017" name="Plant Biotechnol. J.">
        <title>A comprehensive draft genome sequence for lupin (Lupinus angustifolius), an emerging health food: insights into plant-microbe interactions and legume evolution.</title>
        <authorList>
            <person name="Hane J.K."/>
            <person name="Ming Y."/>
            <person name="Kamphuis L.G."/>
            <person name="Nelson M.N."/>
            <person name="Garg G."/>
            <person name="Atkins C.A."/>
            <person name="Bayer P.E."/>
            <person name="Bravo A."/>
            <person name="Bringans S."/>
            <person name="Cannon S."/>
            <person name="Edwards D."/>
            <person name="Foley R."/>
            <person name="Gao L.L."/>
            <person name="Harrison M.J."/>
            <person name="Huang W."/>
            <person name="Hurgobin B."/>
            <person name="Li S."/>
            <person name="Liu C.W."/>
            <person name="McGrath A."/>
            <person name="Morahan G."/>
            <person name="Murray J."/>
            <person name="Weller J."/>
            <person name="Jian J."/>
            <person name="Singh K.B."/>
        </authorList>
    </citation>
    <scope>NUCLEOTIDE SEQUENCE [LARGE SCALE GENOMIC DNA]</scope>
    <source>
        <strain evidence="2">cv. Tanjil</strain>
        <tissue evidence="1">Whole plant</tissue>
    </source>
</reference>
<accession>A0A1J7HP01</accession>
<dbReference type="PANTHER" id="PTHR14791:SF42">
    <property type="entry name" value="F16L1.2 PROTEIN"/>
    <property type="match status" value="1"/>
</dbReference>
<protein>
    <submittedName>
        <fullName evidence="1">Uncharacterized protein</fullName>
    </submittedName>
</protein>
<evidence type="ECO:0000313" key="1">
    <source>
        <dbReference type="EMBL" id="OIW14536.1"/>
    </source>
</evidence>
<dbReference type="KEGG" id="lang:109344280"/>
<dbReference type="Gramene" id="OIW14536">
    <property type="protein sequence ID" value="OIW14536"/>
    <property type="gene ID" value="TanjilG_12935"/>
</dbReference>
<dbReference type="OrthoDB" id="1424894at2759"/>
<proteinExistence type="predicted"/>
<gene>
    <name evidence="1" type="ORF">TanjilG_12935</name>
</gene>